<accession>A0A3S5FCX8</accession>
<evidence type="ECO:0000313" key="2">
    <source>
        <dbReference type="EMBL" id="VEL15381.1"/>
    </source>
</evidence>
<evidence type="ECO:0000313" key="3">
    <source>
        <dbReference type="Proteomes" id="UP000784294"/>
    </source>
</evidence>
<feature type="compositionally biased region" description="Low complexity" evidence="1">
    <location>
        <begin position="16"/>
        <end position="28"/>
    </location>
</feature>
<keyword evidence="3" id="KW-1185">Reference proteome</keyword>
<proteinExistence type="predicted"/>
<sequence length="321" mass="33979">MPTVTDIPPTELIELSGLASRASSPSSDAAEKERGEKFGYPVEEQKTTRRRDQKSQTGPDWSSGRQKRRTIGSDHEAIPARVHDEVRISRRQFQASDVPGRKPHSKRHTEAKVRGIRADEARESASSTLRSLPCRSHSWSRGQSGEVGQRAGRALAFSSACCRSASPLESSGMSRSLSASRSNSAAVISLSGSGSVCSMKEHMQSAGQQGPSCKSSLSCAERRSGLPGPSERDPDKPLSLSAEVQTSGPHKVGLIAVGIASTIAPSEAKPGLMTEGLRSHSASSSTTASSFASEMSAEDDNVESRNPPCVKENLAKAPQVG</sequence>
<dbReference type="EMBL" id="CAAALY010024430">
    <property type="protein sequence ID" value="VEL15381.1"/>
    <property type="molecule type" value="Genomic_DNA"/>
</dbReference>
<feature type="compositionally biased region" description="Polar residues" evidence="1">
    <location>
        <begin position="55"/>
        <end position="64"/>
    </location>
</feature>
<feature type="compositionally biased region" description="Basic and acidic residues" evidence="1">
    <location>
        <begin position="29"/>
        <end position="47"/>
    </location>
</feature>
<feature type="region of interest" description="Disordered" evidence="1">
    <location>
        <begin position="1"/>
        <end position="146"/>
    </location>
</feature>
<feature type="region of interest" description="Disordered" evidence="1">
    <location>
        <begin position="200"/>
        <end position="247"/>
    </location>
</feature>
<feature type="compositionally biased region" description="Basic and acidic residues" evidence="1">
    <location>
        <begin position="71"/>
        <end position="88"/>
    </location>
</feature>
<feature type="compositionally biased region" description="Basic and acidic residues" evidence="1">
    <location>
        <begin position="220"/>
        <end position="236"/>
    </location>
</feature>
<name>A0A3S5FCX8_9PLAT</name>
<feature type="compositionally biased region" description="Polar residues" evidence="1">
    <location>
        <begin position="205"/>
        <end position="218"/>
    </location>
</feature>
<evidence type="ECO:0000256" key="1">
    <source>
        <dbReference type="SAM" id="MobiDB-lite"/>
    </source>
</evidence>
<reference evidence="2" key="1">
    <citation type="submission" date="2018-11" db="EMBL/GenBank/DDBJ databases">
        <authorList>
            <consortium name="Pathogen Informatics"/>
        </authorList>
    </citation>
    <scope>NUCLEOTIDE SEQUENCE</scope>
</reference>
<comment type="caution">
    <text evidence="2">The sequence shown here is derived from an EMBL/GenBank/DDBJ whole genome shotgun (WGS) entry which is preliminary data.</text>
</comment>
<gene>
    <name evidence="2" type="ORF">PXEA_LOCUS8821</name>
</gene>
<feature type="compositionally biased region" description="Low complexity" evidence="1">
    <location>
        <begin position="279"/>
        <end position="295"/>
    </location>
</feature>
<protein>
    <submittedName>
        <fullName evidence="2">Uncharacterized protein</fullName>
    </submittedName>
</protein>
<feature type="region of interest" description="Disordered" evidence="1">
    <location>
        <begin position="264"/>
        <end position="321"/>
    </location>
</feature>
<dbReference type="Proteomes" id="UP000784294">
    <property type="component" value="Unassembled WGS sequence"/>
</dbReference>
<organism evidence="2 3">
    <name type="scientific">Protopolystoma xenopodis</name>
    <dbReference type="NCBI Taxonomy" id="117903"/>
    <lineage>
        <taxon>Eukaryota</taxon>
        <taxon>Metazoa</taxon>
        <taxon>Spiralia</taxon>
        <taxon>Lophotrochozoa</taxon>
        <taxon>Platyhelminthes</taxon>
        <taxon>Monogenea</taxon>
        <taxon>Polyopisthocotylea</taxon>
        <taxon>Polystomatidea</taxon>
        <taxon>Polystomatidae</taxon>
        <taxon>Protopolystoma</taxon>
    </lineage>
</organism>
<feature type="compositionally biased region" description="Basic and acidic residues" evidence="1">
    <location>
        <begin position="108"/>
        <end position="123"/>
    </location>
</feature>
<dbReference type="AlphaFoldDB" id="A0A3S5FCX8"/>